<keyword evidence="4" id="KW-1185">Reference proteome</keyword>
<feature type="domain" description="HTH CENPB-type" evidence="2">
    <location>
        <begin position="1"/>
        <end position="27"/>
    </location>
</feature>
<evidence type="ECO:0000259" key="2">
    <source>
        <dbReference type="PROSITE" id="PS51253"/>
    </source>
</evidence>
<protein>
    <recommendedName>
        <fullName evidence="2">HTH CENPB-type domain-containing protein</fullName>
    </recommendedName>
</protein>
<dbReference type="InterPro" id="IPR006600">
    <property type="entry name" value="HTH_CenpB_DNA-bd_dom"/>
</dbReference>
<dbReference type="EMBL" id="REGN01000407">
    <property type="protein sequence ID" value="RNA42179.1"/>
    <property type="molecule type" value="Genomic_DNA"/>
</dbReference>
<name>A0A3M7T2Q8_BRAPC</name>
<dbReference type="PROSITE" id="PS51253">
    <property type="entry name" value="HTH_CENPB"/>
    <property type="match status" value="1"/>
</dbReference>
<dbReference type="Pfam" id="PF03221">
    <property type="entry name" value="HTH_Tnp_Tc5"/>
    <property type="match status" value="1"/>
</dbReference>
<dbReference type="GO" id="GO:0003677">
    <property type="term" value="F:DNA binding"/>
    <property type="evidence" value="ECO:0007669"/>
    <property type="project" value="UniProtKB-KW"/>
</dbReference>
<evidence type="ECO:0000313" key="3">
    <source>
        <dbReference type="EMBL" id="RNA42179.1"/>
    </source>
</evidence>
<keyword evidence="1" id="KW-0238">DNA-binding</keyword>
<organism evidence="3 4">
    <name type="scientific">Brachionus plicatilis</name>
    <name type="common">Marine rotifer</name>
    <name type="synonym">Brachionus muelleri</name>
    <dbReference type="NCBI Taxonomy" id="10195"/>
    <lineage>
        <taxon>Eukaryota</taxon>
        <taxon>Metazoa</taxon>
        <taxon>Spiralia</taxon>
        <taxon>Gnathifera</taxon>
        <taxon>Rotifera</taxon>
        <taxon>Eurotatoria</taxon>
        <taxon>Monogononta</taxon>
        <taxon>Pseudotrocha</taxon>
        <taxon>Ploima</taxon>
        <taxon>Brachionidae</taxon>
        <taxon>Brachionus</taxon>
    </lineage>
</organism>
<accession>A0A3M7T2Q8</accession>
<dbReference type="Proteomes" id="UP000276133">
    <property type="component" value="Unassembled WGS sequence"/>
</dbReference>
<gene>
    <name evidence="3" type="ORF">BpHYR1_026364</name>
</gene>
<dbReference type="OrthoDB" id="125347at2759"/>
<reference evidence="3 4" key="1">
    <citation type="journal article" date="2018" name="Sci. Rep.">
        <title>Genomic signatures of local adaptation to the degree of environmental predictability in rotifers.</title>
        <authorList>
            <person name="Franch-Gras L."/>
            <person name="Hahn C."/>
            <person name="Garcia-Roger E.M."/>
            <person name="Carmona M.J."/>
            <person name="Serra M."/>
            <person name="Gomez A."/>
        </authorList>
    </citation>
    <scope>NUCLEOTIDE SEQUENCE [LARGE SCALE GENOMIC DNA]</scope>
    <source>
        <strain evidence="3">HYR1</strain>
    </source>
</reference>
<proteinExistence type="predicted"/>
<dbReference type="AlphaFoldDB" id="A0A3M7T2Q8"/>
<comment type="caution">
    <text evidence="3">The sequence shown here is derived from an EMBL/GenBank/DDBJ whole genome shotgun (WGS) entry which is preliminary data.</text>
</comment>
<sequence length="79" mass="9107">MLDHLDFKVSNGWLSNFKQRNVITTKTVNGEAGLVDQTSVQQYTIQQSKTVMQKFKSNEIQINSSFTKQPPITDFFHKN</sequence>
<evidence type="ECO:0000313" key="4">
    <source>
        <dbReference type="Proteomes" id="UP000276133"/>
    </source>
</evidence>
<evidence type="ECO:0000256" key="1">
    <source>
        <dbReference type="ARBA" id="ARBA00023125"/>
    </source>
</evidence>